<organism evidence="5 6">
    <name type="scientific">Nezara viridula</name>
    <name type="common">Southern green stink bug</name>
    <name type="synonym">Cimex viridulus</name>
    <dbReference type="NCBI Taxonomy" id="85310"/>
    <lineage>
        <taxon>Eukaryota</taxon>
        <taxon>Metazoa</taxon>
        <taxon>Ecdysozoa</taxon>
        <taxon>Arthropoda</taxon>
        <taxon>Hexapoda</taxon>
        <taxon>Insecta</taxon>
        <taxon>Pterygota</taxon>
        <taxon>Neoptera</taxon>
        <taxon>Paraneoptera</taxon>
        <taxon>Hemiptera</taxon>
        <taxon>Heteroptera</taxon>
        <taxon>Panheteroptera</taxon>
        <taxon>Pentatomomorpha</taxon>
        <taxon>Pentatomoidea</taxon>
        <taxon>Pentatomidae</taxon>
        <taxon>Pentatominae</taxon>
        <taxon>Nezara</taxon>
    </lineage>
</organism>
<name>A0A9P0EG18_NEZVI</name>
<dbReference type="Proteomes" id="UP001152798">
    <property type="component" value="Chromosome 3"/>
</dbReference>
<keyword evidence="4" id="KW-0732">Signal</keyword>
<feature type="repeat" description="ANK" evidence="3">
    <location>
        <begin position="759"/>
        <end position="791"/>
    </location>
</feature>
<dbReference type="Pfam" id="PF00023">
    <property type="entry name" value="Ank"/>
    <property type="match status" value="2"/>
</dbReference>
<feature type="repeat" description="ANK" evidence="3">
    <location>
        <begin position="693"/>
        <end position="725"/>
    </location>
</feature>
<feature type="chain" id="PRO_5040503805" evidence="4">
    <location>
        <begin position="22"/>
        <end position="885"/>
    </location>
</feature>
<feature type="repeat" description="ANK" evidence="3">
    <location>
        <begin position="562"/>
        <end position="594"/>
    </location>
</feature>
<reference evidence="5" key="1">
    <citation type="submission" date="2022-01" db="EMBL/GenBank/DDBJ databases">
        <authorList>
            <person name="King R."/>
        </authorList>
    </citation>
    <scope>NUCLEOTIDE SEQUENCE</scope>
</reference>
<feature type="signal peptide" evidence="4">
    <location>
        <begin position="1"/>
        <end position="21"/>
    </location>
</feature>
<keyword evidence="1" id="KW-0677">Repeat</keyword>
<evidence type="ECO:0000256" key="1">
    <source>
        <dbReference type="ARBA" id="ARBA00022737"/>
    </source>
</evidence>
<dbReference type="InterPro" id="IPR002110">
    <property type="entry name" value="Ankyrin_rpt"/>
</dbReference>
<dbReference type="AlphaFoldDB" id="A0A9P0EG18"/>
<evidence type="ECO:0000256" key="2">
    <source>
        <dbReference type="ARBA" id="ARBA00023043"/>
    </source>
</evidence>
<dbReference type="InterPro" id="IPR036770">
    <property type="entry name" value="Ankyrin_rpt-contain_sf"/>
</dbReference>
<feature type="repeat" description="ANK" evidence="3">
    <location>
        <begin position="627"/>
        <end position="659"/>
    </location>
</feature>
<feature type="repeat" description="ANK" evidence="3">
    <location>
        <begin position="430"/>
        <end position="462"/>
    </location>
</feature>
<feature type="repeat" description="ANK" evidence="3">
    <location>
        <begin position="660"/>
        <end position="692"/>
    </location>
</feature>
<evidence type="ECO:0000256" key="3">
    <source>
        <dbReference type="PROSITE-ProRule" id="PRU00023"/>
    </source>
</evidence>
<feature type="repeat" description="ANK" evidence="3">
    <location>
        <begin position="266"/>
        <end position="298"/>
    </location>
</feature>
<feature type="repeat" description="ANK" evidence="3">
    <location>
        <begin position="496"/>
        <end position="528"/>
    </location>
</feature>
<feature type="repeat" description="ANK" evidence="3">
    <location>
        <begin position="529"/>
        <end position="561"/>
    </location>
</feature>
<sequence>MMDSTFVLLATLMLTTMIVETSSVVYEPKTLVNSYCPEVTSSMLKDGLDYAATVYRYDLIKPAEIELTSMQALLISLLNCLRTRDNESCTILADCSSRIKQLRSRYVGLWLREDFRFPDEDMNIAMNRLDSLVGAGELVLHSNVLSVFSSLADSYGISLQSKKKSGNLMLELEYAVANNIACEIIALVNEGGNINGLTQSGESLVHLAVRRGSTSSIAVLGFLKADFDVLNAAGATPMEEAINMNSVPSIKELILAGAKIKKQLLEGNSYLHIAATSCKNEALRALLEAGLEPDVRNHLGNTSLQLAVKVENVNGTEILLERYANRSSLISEEEKSLLHITVVSSNVDMFKAFIKCRNLLDLRFENNDTIVHLIVRSNNSIEMLKVLRGQTTPLNIRNDDGLAPLHIATDPSVVETLLEMGVDVNITTRKGKTALHIASSKGYLNVVKVLVQHGAGVDIQDDQNETALMAATKSKMNIVVIFLLYSGADLTIKNNQGRTALHYASKEGCIDCALTLLDNGGKVDERDTDKFTSLHLAARRGRMGVVTLLLERGADLTAKSGSGMTPLMEASFNGHLDVVKLLIDRGASINDKEDGWTALHYAAQEGEVDVVTLLLDRGASMNDKNNDGSTAVHLAARGGNMGVMTLLLERGADLLAKSDSGLTPLMEASYYGYSDVVKLLIDRGAPINDMDKDGWTALHYAAQGGKVDVVTLLLDRGASINDKNNDGSTPVHLAARGENMGVVTLLLDRGANLTAKSYSGMTPLMEASYYGYSNVVKLLIDQGAAINDKNENGTTALHYAAQEGKVDIVTLLLDRGANLTAKSGSGRTPLMIASENSQIDLVKLLIDRRAPINDMDKDGWTALRYSKNFGKKELSEYLESKGGIE</sequence>
<dbReference type="PANTHER" id="PTHR24198:SF165">
    <property type="entry name" value="ANKYRIN REPEAT-CONTAINING PROTEIN-RELATED"/>
    <property type="match status" value="1"/>
</dbReference>
<dbReference type="OrthoDB" id="6380347at2759"/>
<dbReference type="SUPFAM" id="SSF48403">
    <property type="entry name" value="Ankyrin repeat"/>
    <property type="match status" value="4"/>
</dbReference>
<dbReference type="Pfam" id="PF12796">
    <property type="entry name" value="Ank_2"/>
    <property type="match status" value="6"/>
</dbReference>
<dbReference type="PROSITE" id="PS50088">
    <property type="entry name" value="ANK_REPEAT"/>
    <property type="match status" value="14"/>
</dbReference>
<feature type="repeat" description="ANK" evidence="3">
    <location>
        <begin position="825"/>
        <end position="857"/>
    </location>
</feature>
<feature type="repeat" description="ANK" evidence="3">
    <location>
        <begin position="594"/>
        <end position="626"/>
    </location>
</feature>
<evidence type="ECO:0000256" key="4">
    <source>
        <dbReference type="SAM" id="SignalP"/>
    </source>
</evidence>
<dbReference type="EMBL" id="OV725079">
    <property type="protein sequence ID" value="CAH1394497.1"/>
    <property type="molecule type" value="Genomic_DNA"/>
</dbReference>
<dbReference type="PANTHER" id="PTHR24198">
    <property type="entry name" value="ANKYRIN REPEAT AND PROTEIN KINASE DOMAIN-CONTAINING PROTEIN"/>
    <property type="match status" value="1"/>
</dbReference>
<protein>
    <submittedName>
        <fullName evidence="5">Uncharacterized protein</fullName>
    </submittedName>
</protein>
<keyword evidence="2 3" id="KW-0040">ANK repeat</keyword>
<keyword evidence="6" id="KW-1185">Reference proteome</keyword>
<feature type="repeat" description="ANK" evidence="3">
    <location>
        <begin position="463"/>
        <end position="495"/>
    </location>
</feature>
<gene>
    <name evidence="5" type="ORF">NEZAVI_LOCUS4992</name>
</gene>
<dbReference type="PROSITE" id="PS50297">
    <property type="entry name" value="ANK_REP_REGION"/>
    <property type="match status" value="13"/>
</dbReference>
<dbReference type="PRINTS" id="PR01415">
    <property type="entry name" value="ANKYRIN"/>
</dbReference>
<accession>A0A9P0EG18</accession>
<feature type="repeat" description="ANK" evidence="3">
    <location>
        <begin position="792"/>
        <end position="824"/>
    </location>
</feature>
<dbReference type="Gene3D" id="1.25.40.20">
    <property type="entry name" value="Ankyrin repeat-containing domain"/>
    <property type="match status" value="6"/>
</dbReference>
<feature type="repeat" description="ANK" evidence="3">
    <location>
        <begin position="726"/>
        <end position="758"/>
    </location>
</feature>
<evidence type="ECO:0000313" key="6">
    <source>
        <dbReference type="Proteomes" id="UP001152798"/>
    </source>
</evidence>
<evidence type="ECO:0000313" key="5">
    <source>
        <dbReference type="EMBL" id="CAH1394497.1"/>
    </source>
</evidence>
<dbReference type="SMART" id="SM00248">
    <property type="entry name" value="ANK"/>
    <property type="match status" value="20"/>
</dbReference>
<proteinExistence type="predicted"/>